<gene>
    <name evidence="1" type="ORF">SDRG_12062</name>
</gene>
<sequence>MGNIASNNGPLVKYEIAGPHGICYLQVEKDLCRTALKDNRLEIDFEFPDTYICLGTSSTMDALACADIKKATWVPSKTHN</sequence>
<protein>
    <submittedName>
        <fullName evidence="1">Uncharacterized protein</fullName>
    </submittedName>
</protein>
<reference evidence="1 2" key="1">
    <citation type="submission" date="2012-04" db="EMBL/GenBank/DDBJ databases">
        <title>The Genome Sequence of Saprolegnia declina VS20.</title>
        <authorList>
            <consortium name="The Broad Institute Genome Sequencing Platform"/>
            <person name="Russ C."/>
            <person name="Nusbaum C."/>
            <person name="Tyler B."/>
            <person name="van West P."/>
            <person name="Dieguez-Uribeondo J."/>
            <person name="de Bruijn I."/>
            <person name="Tripathy S."/>
            <person name="Jiang R."/>
            <person name="Young S.K."/>
            <person name="Zeng Q."/>
            <person name="Gargeya S."/>
            <person name="Fitzgerald M."/>
            <person name="Haas B."/>
            <person name="Abouelleil A."/>
            <person name="Alvarado L."/>
            <person name="Arachchi H.M."/>
            <person name="Berlin A."/>
            <person name="Chapman S.B."/>
            <person name="Goldberg J."/>
            <person name="Griggs A."/>
            <person name="Gujja S."/>
            <person name="Hansen M."/>
            <person name="Howarth C."/>
            <person name="Imamovic A."/>
            <person name="Larimer J."/>
            <person name="McCowen C."/>
            <person name="Montmayeur A."/>
            <person name="Murphy C."/>
            <person name="Neiman D."/>
            <person name="Pearson M."/>
            <person name="Priest M."/>
            <person name="Roberts A."/>
            <person name="Saif S."/>
            <person name="Shea T."/>
            <person name="Sisk P."/>
            <person name="Sykes S."/>
            <person name="Wortman J."/>
            <person name="Nusbaum C."/>
            <person name="Birren B."/>
        </authorList>
    </citation>
    <scope>NUCLEOTIDE SEQUENCE [LARGE SCALE GENOMIC DNA]</scope>
    <source>
        <strain evidence="1 2">VS20</strain>
    </source>
</reference>
<proteinExistence type="predicted"/>
<dbReference type="RefSeq" id="XP_008616343.1">
    <property type="nucleotide sequence ID" value="XM_008618121.1"/>
</dbReference>
<accession>T0Q6H6</accession>
<dbReference type="EMBL" id="JH767177">
    <property type="protein sequence ID" value="EQC30211.1"/>
    <property type="molecule type" value="Genomic_DNA"/>
</dbReference>
<dbReference type="InParanoid" id="T0Q6H6"/>
<dbReference type="VEuPathDB" id="FungiDB:SDRG_12062"/>
<organism evidence="1 2">
    <name type="scientific">Saprolegnia diclina (strain VS20)</name>
    <dbReference type="NCBI Taxonomy" id="1156394"/>
    <lineage>
        <taxon>Eukaryota</taxon>
        <taxon>Sar</taxon>
        <taxon>Stramenopiles</taxon>
        <taxon>Oomycota</taxon>
        <taxon>Saprolegniomycetes</taxon>
        <taxon>Saprolegniales</taxon>
        <taxon>Saprolegniaceae</taxon>
        <taxon>Saprolegnia</taxon>
    </lineage>
</organism>
<dbReference type="OrthoDB" id="10330933at2759"/>
<dbReference type="GeneID" id="19952789"/>
<dbReference type="AlphaFoldDB" id="T0Q6H6"/>
<evidence type="ECO:0000313" key="2">
    <source>
        <dbReference type="Proteomes" id="UP000030762"/>
    </source>
</evidence>
<name>T0Q6H6_SAPDV</name>
<dbReference type="Proteomes" id="UP000030762">
    <property type="component" value="Unassembled WGS sequence"/>
</dbReference>
<evidence type="ECO:0000313" key="1">
    <source>
        <dbReference type="EMBL" id="EQC30211.1"/>
    </source>
</evidence>
<keyword evidence="2" id="KW-1185">Reference proteome</keyword>